<dbReference type="GO" id="GO:0003774">
    <property type="term" value="F:cytoskeletal motor activity"/>
    <property type="evidence" value="ECO:0007669"/>
    <property type="project" value="InterPro"/>
</dbReference>
<dbReference type="InterPro" id="IPR036961">
    <property type="entry name" value="Kinesin_motor_dom_sf"/>
</dbReference>
<evidence type="ECO:0000256" key="12">
    <source>
        <dbReference type="PROSITE-ProRule" id="PRU00782"/>
    </source>
</evidence>
<dbReference type="InterPro" id="IPR059004">
    <property type="entry name" value="MYO15"/>
</dbReference>
<evidence type="ECO:0000256" key="2">
    <source>
        <dbReference type="ARBA" id="ARBA00022443"/>
    </source>
</evidence>
<evidence type="ECO:0000256" key="14">
    <source>
        <dbReference type="SAM" id="MobiDB-lite"/>
    </source>
</evidence>
<feature type="compositionally biased region" description="Basic and acidic residues" evidence="14">
    <location>
        <begin position="221"/>
        <end position="231"/>
    </location>
</feature>
<dbReference type="InterPro" id="IPR019748">
    <property type="entry name" value="FERM_central"/>
</dbReference>
<keyword evidence="19" id="KW-1185">Reference proteome</keyword>
<evidence type="ECO:0000256" key="1">
    <source>
        <dbReference type="ARBA" id="ARBA00004496"/>
    </source>
</evidence>
<feature type="compositionally biased region" description="Polar residues" evidence="14">
    <location>
        <begin position="1170"/>
        <end position="1181"/>
    </location>
</feature>
<keyword evidence="9" id="KW-0505">Motor protein</keyword>
<dbReference type="EMBL" id="AZIM01000256">
    <property type="protein sequence ID" value="ETE72195.1"/>
    <property type="molecule type" value="Genomic_DNA"/>
</dbReference>
<feature type="compositionally biased region" description="Low complexity" evidence="14">
    <location>
        <begin position="127"/>
        <end position="143"/>
    </location>
</feature>
<feature type="region of interest" description="Disordered" evidence="14">
    <location>
        <begin position="1"/>
        <end position="174"/>
    </location>
</feature>
<dbReference type="Gene3D" id="3.40.850.10">
    <property type="entry name" value="Kinesin motor domain"/>
    <property type="match status" value="2"/>
</dbReference>
<feature type="compositionally biased region" description="Polar residues" evidence="14">
    <location>
        <begin position="813"/>
        <end position="825"/>
    </location>
</feature>
<evidence type="ECO:0000256" key="8">
    <source>
        <dbReference type="ARBA" id="ARBA00023123"/>
    </source>
</evidence>
<dbReference type="SUPFAM" id="SSF50044">
    <property type="entry name" value="SH3-domain"/>
    <property type="match status" value="1"/>
</dbReference>
<evidence type="ECO:0000313" key="18">
    <source>
        <dbReference type="EMBL" id="ETE72195.1"/>
    </source>
</evidence>
<feature type="region of interest" description="Disordered" evidence="14">
    <location>
        <begin position="962"/>
        <end position="995"/>
    </location>
</feature>
<feature type="region of interest" description="Actin-binding" evidence="12">
    <location>
        <begin position="1779"/>
        <end position="1801"/>
    </location>
</feature>
<comment type="subcellular location">
    <subcellularLocation>
        <location evidence="1">Cytoplasm</location>
    </subcellularLocation>
</comment>
<feature type="region of interest" description="Disordered" evidence="14">
    <location>
        <begin position="872"/>
        <end position="920"/>
    </location>
</feature>
<dbReference type="InterPro" id="IPR011993">
    <property type="entry name" value="PH-like_dom_sf"/>
</dbReference>
<comment type="caution">
    <text evidence="18">The sequence shown here is derived from an EMBL/GenBank/DDBJ whole genome shotgun (WGS) entry which is preliminary data.</text>
</comment>
<dbReference type="Gene3D" id="2.30.29.30">
    <property type="entry name" value="Pleckstrin-homology domain (PH domain)/Phosphotyrosine-binding domain (PTB)"/>
    <property type="match status" value="1"/>
</dbReference>
<organism evidence="18 19">
    <name type="scientific">Ophiophagus hannah</name>
    <name type="common">King cobra</name>
    <name type="synonym">Naja hannah</name>
    <dbReference type="NCBI Taxonomy" id="8665"/>
    <lineage>
        <taxon>Eukaryota</taxon>
        <taxon>Metazoa</taxon>
        <taxon>Chordata</taxon>
        <taxon>Craniata</taxon>
        <taxon>Vertebrata</taxon>
        <taxon>Euteleostomi</taxon>
        <taxon>Lepidosauria</taxon>
        <taxon>Squamata</taxon>
        <taxon>Bifurcata</taxon>
        <taxon>Unidentata</taxon>
        <taxon>Episquamata</taxon>
        <taxon>Toxicofera</taxon>
        <taxon>Serpentes</taxon>
        <taxon>Colubroidea</taxon>
        <taxon>Elapidae</taxon>
        <taxon>Elapinae</taxon>
        <taxon>Ophiophagus</taxon>
    </lineage>
</organism>
<protein>
    <submittedName>
        <fullName evidence="18">Myosin-XV</fullName>
    </submittedName>
</protein>
<keyword evidence="8 12" id="KW-0518">Myosin</keyword>
<proteinExistence type="inferred from homology"/>
<sequence length="3498" mass="396045">MAKKGKEDKGKNVRKGKKETVAQLDEGSDSDLAKRNTEESEMDSELVEGEEEGNEDDPKKKKAKDKKGLVKKTGKGKKGQLDDKEVKDLPTKTKRQLKGTSQLLMGLAKEDPKKKVAKKEHAKAQLKGATKAMVMAKKGAAAPPKKRRSLKSTSKLFMGVKGMGPQKSTKKSHFKSTSRFFWGLKKYSTKKKKKKKNKGVLKSTSNLMMRFKSLGKKKEKNKGAPNKETKKSSFMLIRLGGGKSEEQQSKRGGLFGNLFRRRKANQNFKPQAQVVSKVAAVTNWLTRKFLSKRSRSRYNKRATDDSWLAKIGAKKLPFPSEDEVLRHRANMRRVPGANKCTCFDQYPDKFGHWDHLDSATLQDYFEDYEEERGCYDVQSPFKYGFSGYNQDCYGRHPMEEGYGPYEEDYDEQDLYGYHSDHQEYGPSFNYPPYEPYEDFSSDYEGEGGPYWAGELEHPDEEEEVYCQQDINDSDKEWVSQSSYNPYACLLDDIAEMEEADRAEAEPEDNPVAFSRSPVFERGMGGKMAAMAPLNRKFRLFPRPQVKLFGKEKLDVPLPPSPQISMAYLDPEEEGIPEEEEEEPLISPFGQFDGQYLEPSGSQETFSELLPVSKLQRPQRTNLGGRNWVQDPPQLKTPLSPRECGSPLGQFLQQSISQPRPILKHHGNWGRNQPGMHEHNRRTVSSQFGKKSPLESSSSPPPRMSLEKPSSTFPPSSIRQLRSPGKHHTIFAPSHTAVAIQDTLHKELQSTFQSTFHRKSQQDLRLSQRNTSWFTTGHQNPSLKGKCPHNHVSSPSQRTAKENLVSSVGHRTATKTNSSKDSFFQTPPSPHPSACKRLESQRNLSSSSLTSVKSLMDTPFSRSLFHTSSTPEFLNSARNRTSGRSVPREFHNPIRRSLKAPPSPQPSLRHLGSPPIPGHLQPTRAVHQVSMDASGSLPQAWNRQAEPPTKAVKPLLRNQHLRQFGHRSPVLSARGSPRMLPHQGSHRNRIRESPQGSSLYAQLPFETGRPEEAQCQPQPRWLCASEEETATPWSSSPKMGATRSLRSGFNLPQSPTPAPSPRKDFLQRIGQPLAGMVQPASSVQFLPGERRRHLEDENPYLAEFGPEETRAFSRQPFPQHSPAAVASMKQKTEAMSVRSSTPKEARKLLGGHFSCTIPGDNPGSLRRPNLSPMSQRTVSFQRPYTLEEEGSSLARPPSFRSQYNKPRRPDFAHGPPELLEHEMEGGIGRYAVVMPQVQPMGSSPWRRSRRQNQPWSEYHTVNVHEMPNKWTSEKLFQHPPAENFRAQEVPRGGGRRRGNGVFWYLTRGASGSRSEYGEANKNWQCKTYIGSILVSVNPYKMFNIYGTDHVLKYDGKALGENPPHLFAITSVAYSKLRDAKLNQCKTEATKLILRYLAAINQKHLATQQAKNERNYHIFYEMLAGLPTQQKQTFCLQGAETYYYLNQALGHAVGNQMFSCCLPQGGNCEIPGKMDLEDFHRLLDTMEVLNFSLQDQDSIFRILSSILHLGNVYFEKYETDCQEVASVLSAKEIRVVAELLQISPEGLQKSITYKVTETMREKIFTPLTVESAVDARDAIAKILYSLLFNWLMDRVNKQMYPKQNTLSIAILDIYGFEDLGFNSFEQLCINYANEYLQYFFNKIVFKEEQEEYIREQIEWREIAFTDNQPCIELISQRPHGILKILNDQSSFPQATDHTFLQKCHYHHGSNPLYSKPKMPLPEFSIKHYAGKVTYQVHKFLDKNYDQVRQDVLDLFVNSKIKMVASLFFSHAQLVAQQRTMMGKSSTSKRKCNPFFVRCIKPNSKKEPGLFEADTVSNQLRSSGILETIRIRKEGFPVRIPFQIFIDRYRCLVDIRSDIIPDGWNSVGVLKKLSPVTPEMYRIGTTKRKDEERRIAEQEKRKAEQELSQREVMKVADLEIPADLVGLLNTVAGVRMGGPLLCTGCYFLFLIVHKQVSEERIMPVPPPKMQADFQLALPLDINNYPMAKYVQLHFKDPLLGMLTKTLSSPLTHLDESLAPEALNLFKLILRFMGDAQLNGLQENLFGNYIVQKGLSTPCLKDEILAQIANQVWRNTNVHNEERGWLLLASCVSAFMPSRQLDKYLLKFVSDYAFDGYKPVCQHKLMQAMARGQDGGEAARAYPPTLLEWAASRDRVNMALDVYCFNGDHYSCPVHSWITGEGLAESVLKYRGLTDGWRGWSVTMKDGTQWAELAGHDYVLDLISDLELIRGFPKQKSYFILASEDPEKYTGGKLVFQRGLDSDGRVPPPPVIKAPTVASAHFPDSEGYCSHGERLGNPDGKNVIFSLQWILFLFLFSFQLETDSDTCSEPRSQKGLDHYLDSLFDPVLSYGKGELEKPAAISRRMKGGGRIGHGNGDHVTAAVPQTSSEYKLGYLGKKEEAVLTQLAYDKHQESVLREAGKRLMDGSVSPSGIARRRTNLQNPEFGSRLQAGGLVLHSKLNSEHNPEPTQNIRNIIKQYQQPLRVSEPVRSDRDTRVFDQLDLETSVCPACLFRKEGGKVFVKKMDPHEEALMILKRQMSPTGVPVKPLQVGPEGWPSRPTSWKALSGAGFLRRGSMRLLLVGKWFAKEARYKREPGNQVEHLPRTMLDPLWVVCEMPSLQAVHEPAPREIIAMKDEEEQLTFSHPAPTSRELASEDETVQTKLYGRSSKQFYGYHNVSWKIYLRKEIFNDTLSDACIRLTEEEKLRMKALFADNKLDSFSPVADESVKREIIRVARENWENMLEFNLVHEKLLLFSPKAIQVKALIDHFIMELKKDSQYMVAIKNHITNAGNLLSFHKGDIICLRPMEGLEPGFLTPGTGWKFGAIYGKSGLFPSSCVQPAAAPDFMQLPTEKKEDPNNKQAKVAGPASVAVAVASAAVAQELDRKVEASRSWRCECPLGEEYLESWEEFQCPPEIKPKGGLFTMLEFAEKYFREGQKAKTDKQKSKKGGESKTVADILKYTKVTMMISLRATDPLVPWLSILTFATEQACCAQQSHGLCPIQESLIGFTNSSLNKIAAESFQAVMKFMGDLPLKGQSELDVAYALLKTPSSHAFFLLLLQLCGDHEVIRDEVFCQILKQITDNISSKTDSCPKGWRLLYILSAYYRCSEVFKPYLLQFLQEVSAHPGLHFQGIAKACEQNLLKTFKYGGRCEFPSAVELQALVAGRSSKRQLFLLPGGIERHLKIKTCSVAQDVIQEICFEMGLQQPEAFREYIIFAVSSKNQNVRPLDRREYILDVTLEMENVDSSYMFWYRRVIWAQPLKFDNELYVTMHYNQILPDYLKGLFNISSSAKPSDQQFQQISKLAALQLWVKGLATLREIQDYIPPQFYHLQKAQAWLDMVAPFMHQAQALSAHQARAQFLGPLLCADGWPPSIAGLLSAFPMFGSSFFYVQSCSNTTIISPCILAVNQNGLNFLHKETHEPIVTFSLKEIHSTRTQRPSAGSSYPYVEIMLGDLMSHRITQLQLKQGLELCRVIATHMESLLHAREKQLTLPPSEITLL</sequence>
<feature type="region of interest" description="Disordered" evidence="14">
    <location>
        <begin position="775"/>
        <end position="849"/>
    </location>
</feature>
<keyword evidence="10 12" id="KW-0009">Actin-binding</keyword>
<evidence type="ECO:0000259" key="17">
    <source>
        <dbReference type="PROSITE" id="PS51456"/>
    </source>
</evidence>
<name>V8PCX6_OPHHA</name>
<dbReference type="InterPro" id="IPR041795">
    <property type="entry name" value="MyoXV_FERM_C"/>
</dbReference>
<dbReference type="SUPFAM" id="SSF52540">
    <property type="entry name" value="P-loop containing nucleoside triphosphate hydrolases"/>
    <property type="match status" value="1"/>
</dbReference>
<reference evidence="18 19" key="1">
    <citation type="journal article" date="2013" name="Proc. Natl. Acad. Sci. U.S.A.">
        <title>The king cobra genome reveals dynamic gene evolution and adaptation in the snake venom system.</title>
        <authorList>
            <person name="Vonk F.J."/>
            <person name="Casewell N.R."/>
            <person name="Henkel C.V."/>
            <person name="Heimberg A.M."/>
            <person name="Jansen H.J."/>
            <person name="McCleary R.J."/>
            <person name="Kerkkamp H.M."/>
            <person name="Vos R.A."/>
            <person name="Guerreiro I."/>
            <person name="Calvete J.J."/>
            <person name="Wuster W."/>
            <person name="Woods A.E."/>
            <person name="Logan J.M."/>
            <person name="Harrison R.A."/>
            <person name="Castoe T.A."/>
            <person name="de Koning A.P."/>
            <person name="Pollock D.D."/>
            <person name="Yandell M."/>
            <person name="Calderon D."/>
            <person name="Renjifo C."/>
            <person name="Currier R.B."/>
            <person name="Salgado D."/>
            <person name="Pla D."/>
            <person name="Sanz L."/>
            <person name="Hyder A.S."/>
            <person name="Ribeiro J.M."/>
            <person name="Arntzen J.W."/>
            <person name="van den Thillart G.E."/>
            <person name="Boetzer M."/>
            <person name="Pirovano W."/>
            <person name="Dirks R.P."/>
            <person name="Spaink H.P."/>
            <person name="Duboule D."/>
            <person name="McGlinn E."/>
            <person name="Kini R.M."/>
            <person name="Richardson M.K."/>
        </authorList>
    </citation>
    <scope>NUCLEOTIDE SEQUENCE</scope>
    <source>
        <tissue evidence="18">Blood</tissue>
    </source>
</reference>
<dbReference type="InterPro" id="IPR001609">
    <property type="entry name" value="Myosin_head_motor_dom-like"/>
</dbReference>
<feature type="compositionally biased region" description="Polar residues" evidence="14">
    <location>
        <begin position="707"/>
        <end position="719"/>
    </location>
</feature>
<evidence type="ECO:0000256" key="4">
    <source>
        <dbReference type="ARBA" id="ARBA00022737"/>
    </source>
</evidence>
<evidence type="ECO:0000256" key="7">
    <source>
        <dbReference type="ARBA" id="ARBA00023054"/>
    </source>
</evidence>
<dbReference type="PROSITE" id="PS51016">
    <property type="entry name" value="MYTH4"/>
    <property type="match status" value="2"/>
</dbReference>
<dbReference type="Gene3D" id="1.10.10.820">
    <property type="match status" value="1"/>
</dbReference>
<feature type="compositionally biased region" description="Polar residues" evidence="14">
    <location>
        <begin position="1043"/>
        <end position="1052"/>
    </location>
</feature>
<dbReference type="PANTHER" id="PTHR22692:SF21">
    <property type="entry name" value="MYOSIN XVA"/>
    <property type="match status" value="1"/>
</dbReference>
<feature type="domain" description="Myosin motor" evidence="17">
    <location>
        <begin position="1326"/>
        <end position="1900"/>
    </location>
</feature>
<dbReference type="InterPro" id="IPR051567">
    <property type="entry name" value="Unconventional_Myosin_ATPase"/>
</dbReference>
<evidence type="ECO:0000256" key="9">
    <source>
        <dbReference type="ARBA" id="ARBA00023175"/>
    </source>
</evidence>
<feature type="domain" description="SH3" evidence="15">
    <location>
        <begin position="2772"/>
        <end position="2840"/>
    </location>
</feature>
<dbReference type="InterPro" id="IPR038185">
    <property type="entry name" value="MyTH4_dom_sf"/>
</dbReference>
<dbReference type="CDD" id="cd13201">
    <property type="entry name" value="FERM_C_MyoXV"/>
    <property type="match status" value="1"/>
</dbReference>
<keyword evidence="7 13" id="KW-0175">Coiled coil</keyword>
<dbReference type="Gene3D" id="1.20.58.530">
    <property type="match status" value="1"/>
</dbReference>
<feature type="compositionally biased region" description="Basic residues" evidence="14">
    <location>
        <begin position="60"/>
        <end position="78"/>
    </location>
</feature>
<dbReference type="GO" id="GO:0016459">
    <property type="term" value="C:myosin complex"/>
    <property type="evidence" value="ECO:0007669"/>
    <property type="project" value="UniProtKB-KW"/>
</dbReference>
<feature type="region of interest" description="Disordered" evidence="14">
    <location>
        <begin position="592"/>
        <end position="647"/>
    </location>
</feature>
<dbReference type="Gene3D" id="3.10.20.90">
    <property type="entry name" value="Phosphatidylinositol 3-kinase Catalytic Subunit, Chain A, domain 1"/>
    <property type="match status" value="1"/>
</dbReference>
<evidence type="ECO:0000256" key="3">
    <source>
        <dbReference type="ARBA" id="ARBA00022490"/>
    </source>
</evidence>
<dbReference type="Proteomes" id="UP000018936">
    <property type="component" value="Unassembled WGS sequence"/>
</dbReference>
<feature type="coiled-coil region" evidence="13">
    <location>
        <begin position="1883"/>
        <end position="1910"/>
    </location>
</feature>
<evidence type="ECO:0000256" key="10">
    <source>
        <dbReference type="ARBA" id="ARBA00023203"/>
    </source>
</evidence>
<dbReference type="Pfam" id="PF26570">
    <property type="entry name" value="MYO15"/>
    <property type="match status" value="1"/>
</dbReference>
<dbReference type="InterPro" id="IPR036028">
    <property type="entry name" value="SH3-like_dom_sf"/>
</dbReference>
<keyword evidence="5" id="KW-0547">Nucleotide-binding</keyword>
<dbReference type="SMART" id="SM00139">
    <property type="entry name" value="MyTH4"/>
    <property type="match status" value="2"/>
</dbReference>
<dbReference type="InterPro" id="IPR027417">
    <property type="entry name" value="P-loop_NTPase"/>
</dbReference>
<keyword evidence="2 11" id="KW-0728">SH3 domain</keyword>
<accession>V8PCX6</accession>
<dbReference type="Pfam" id="PF00784">
    <property type="entry name" value="MyTH4"/>
    <property type="match status" value="2"/>
</dbReference>
<evidence type="ECO:0000256" key="13">
    <source>
        <dbReference type="SAM" id="Coils"/>
    </source>
</evidence>
<comment type="caution">
    <text evidence="12">Lacks conserved residue(s) required for the propagation of feature annotation.</text>
</comment>
<feature type="compositionally biased region" description="Acidic residues" evidence="14">
    <location>
        <begin position="39"/>
        <end position="55"/>
    </location>
</feature>
<dbReference type="Pfam" id="PF00063">
    <property type="entry name" value="Myosin_head"/>
    <property type="match status" value="2"/>
</dbReference>
<feature type="domain" description="MyTH4" evidence="16">
    <location>
        <begin position="1998"/>
        <end position="2149"/>
    </location>
</feature>
<dbReference type="OrthoDB" id="8182952at2759"/>
<feature type="non-terminal residue" evidence="18">
    <location>
        <position position="1"/>
    </location>
</feature>
<dbReference type="PROSITE" id="PS51456">
    <property type="entry name" value="MYOSIN_MOTOR"/>
    <property type="match status" value="1"/>
</dbReference>
<feature type="compositionally biased region" description="Basic and acidic residues" evidence="14">
    <location>
        <begin position="1"/>
        <end position="11"/>
    </location>
</feature>
<dbReference type="GO" id="GO:0005737">
    <property type="term" value="C:cytoplasm"/>
    <property type="evidence" value="ECO:0007669"/>
    <property type="project" value="UniProtKB-SubCell"/>
</dbReference>
<dbReference type="InterPro" id="IPR001452">
    <property type="entry name" value="SH3_domain"/>
</dbReference>
<evidence type="ECO:0000259" key="15">
    <source>
        <dbReference type="PROSITE" id="PS50002"/>
    </source>
</evidence>
<feature type="region of interest" description="Disordered" evidence="14">
    <location>
        <begin position="660"/>
        <end position="723"/>
    </location>
</feature>
<evidence type="ECO:0000313" key="19">
    <source>
        <dbReference type="Proteomes" id="UP000018936"/>
    </source>
</evidence>
<dbReference type="FunFam" id="1.20.58.530:FF:000005">
    <property type="entry name" value="unconventional myosin-IXa isoform X1"/>
    <property type="match status" value="1"/>
</dbReference>
<dbReference type="PROSITE" id="PS50002">
    <property type="entry name" value="SH3"/>
    <property type="match status" value="1"/>
</dbReference>
<keyword evidence="3" id="KW-0963">Cytoplasm</keyword>
<dbReference type="PANTHER" id="PTHR22692">
    <property type="entry name" value="MYOSIN VII, XV"/>
    <property type="match status" value="1"/>
</dbReference>
<feature type="region of interest" description="Disordered" evidence="14">
    <location>
        <begin position="1111"/>
        <end position="1210"/>
    </location>
</feature>
<evidence type="ECO:0000256" key="5">
    <source>
        <dbReference type="ARBA" id="ARBA00022741"/>
    </source>
</evidence>
<dbReference type="InterPro" id="IPR000857">
    <property type="entry name" value="MyTH4_dom"/>
</dbReference>
<dbReference type="Gene3D" id="1.20.120.720">
    <property type="entry name" value="Myosin VI head, motor domain, U50 subdomain"/>
    <property type="match status" value="1"/>
</dbReference>
<dbReference type="SMART" id="SM00242">
    <property type="entry name" value="MYSc"/>
    <property type="match status" value="1"/>
</dbReference>
<dbReference type="GO" id="GO:0003779">
    <property type="term" value="F:actin binding"/>
    <property type="evidence" value="ECO:0007669"/>
    <property type="project" value="UniProtKB-KW"/>
</dbReference>
<keyword evidence="4" id="KW-0677">Repeat</keyword>
<feature type="region of interest" description="Disordered" evidence="14">
    <location>
        <begin position="1025"/>
        <end position="1061"/>
    </location>
</feature>
<gene>
    <name evidence="18" type="primary">MYO15A</name>
    <name evidence="18" type="ORF">L345_01975</name>
</gene>
<feature type="compositionally biased region" description="Low complexity" evidence="14">
    <location>
        <begin position="840"/>
        <end position="849"/>
    </location>
</feature>
<keyword evidence="6" id="KW-0067">ATP-binding</keyword>
<dbReference type="Pfam" id="PF07653">
    <property type="entry name" value="SH3_2"/>
    <property type="match status" value="1"/>
</dbReference>
<evidence type="ECO:0000256" key="11">
    <source>
        <dbReference type="PROSITE-ProRule" id="PRU00192"/>
    </source>
</evidence>
<comment type="similarity">
    <text evidence="12">Belongs to the TRAFAC class myosin-kinesin ATPase superfamily. Myosin family.</text>
</comment>
<evidence type="ECO:0000256" key="6">
    <source>
        <dbReference type="ARBA" id="ARBA00022840"/>
    </source>
</evidence>
<evidence type="ECO:0000259" key="16">
    <source>
        <dbReference type="PROSITE" id="PS51016"/>
    </source>
</evidence>
<feature type="compositionally biased region" description="Polar residues" evidence="14">
    <location>
        <begin position="872"/>
        <end position="883"/>
    </location>
</feature>
<dbReference type="CDD" id="cd14473">
    <property type="entry name" value="FERM_B-lobe"/>
    <property type="match status" value="1"/>
</dbReference>
<dbReference type="GO" id="GO:0005524">
    <property type="term" value="F:ATP binding"/>
    <property type="evidence" value="ECO:0007669"/>
    <property type="project" value="UniProtKB-KW"/>
</dbReference>
<dbReference type="PRINTS" id="PR00193">
    <property type="entry name" value="MYOSINHEAVY"/>
</dbReference>
<feature type="domain" description="MyTH4" evidence="16">
    <location>
        <begin position="2994"/>
        <end position="3161"/>
    </location>
</feature>
<feature type="compositionally biased region" description="Basic and acidic residues" evidence="14">
    <location>
        <begin position="79"/>
        <end position="91"/>
    </location>
</feature>
<dbReference type="SMART" id="SM00326">
    <property type="entry name" value="SH3"/>
    <property type="match status" value="1"/>
</dbReference>
<dbReference type="Gene3D" id="2.30.30.40">
    <property type="entry name" value="SH3 Domains"/>
    <property type="match status" value="1"/>
</dbReference>
<feature type="region of interest" description="Disordered" evidence="14">
    <location>
        <begin position="191"/>
        <end position="234"/>
    </location>
</feature>
<dbReference type="Gene3D" id="1.25.40.530">
    <property type="entry name" value="MyTH4 domain"/>
    <property type="match status" value="2"/>
</dbReference>